<feature type="compositionally biased region" description="Low complexity" evidence="1">
    <location>
        <begin position="54"/>
        <end position="66"/>
    </location>
</feature>
<dbReference type="EMBL" id="MG999877">
    <property type="protein sequence ID" value="AWW11442.1"/>
    <property type="molecule type" value="Genomic_DNA"/>
</dbReference>
<proteinExistence type="predicted"/>
<accession>A0A2Z4H9T0</accession>
<feature type="region of interest" description="Disordered" evidence="1">
    <location>
        <begin position="54"/>
        <end position="83"/>
    </location>
</feature>
<evidence type="ECO:0000313" key="2">
    <source>
        <dbReference type="EMBL" id="AWW11442.1"/>
    </source>
</evidence>
<feature type="compositionally biased region" description="Low complexity" evidence="1">
    <location>
        <begin position="74"/>
        <end position="83"/>
    </location>
</feature>
<feature type="region of interest" description="Disordered" evidence="1">
    <location>
        <begin position="117"/>
        <end position="140"/>
    </location>
</feature>
<organism evidence="2">
    <name type="scientific">Human herpesvirus 1</name>
    <name type="common">HHV-1</name>
    <name type="synonym">Human herpes simplex virus 1</name>
    <dbReference type="NCBI Taxonomy" id="10298"/>
    <lineage>
        <taxon>Viruses</taxon>
        <taxon>Duplodnaviria</taxon>
        <taxon>Heunggongvirae</taxon>
        <taxon>Peploviricota</taxon>
        <taxon>Herviviricetes</taxon>
        <taxon>Herpesvirales</taxon>
        <taxon>Orthoherpesviridae</taxon>
        <taxon>Alphaherpesvirinae</taxon>
        <taxon>Simplexvirus</taxon>
        <taxon>Simplexvirus humanalpha1</taxon>
    </lineage>
</organism>
<evidence type="ECO:0000256" key="1">
    <source>
        <dbReference type="SAM" id="MobiDB-lite"/>
    </source>
</evidence>
<sequence>MARVAAASSRRRCASPHARAYFKVTVARAVCSAYTAAPSTALSPLLASSRRAAVSPSASCSAPTTAGLPRGRARNSSSRATSAKAGWCTCGCRRAPTTTESHWTVCSAITANTSSTRPRKAASRVKTHRTASGLKRASRAPVARYVMRPA</sequence>
<reference evidence="2" key="1">
    <citation type="journal article" date="2018" name="MSphere">
        <title>Ultrasensitive Capture of Human Herpes Simplex Virus Genomes Directly from Clinical Samples Reveals Extraordinarily Limited Evolution in Cell Culture.</title>
        <authorList>
            <person name="Greninger A.L."/>
            <person name="Roychoudhury P."/>
            <person name="Xie H."/>
            <person name="Casto A."/>
            <person name="Cent A."/>
            <person name="Pepper G."/>
            <person name="Koelle D.M."/>
            <person name="Huang M.L."/>
            <person name="Wald A."/>
            <person name="Johnston C."/>
            <person name="Jerome K.R."/>
        </authorList>
    </citation>
    <scope>NUCLEOTIDE SEQUENCE</scope>
    <source>
        <strain evidence="2">2004-63623</strain>
    </source>
</reference>
<name>A0A2Z4H9T0_HHV1</name>
<feature type="compositionally biased region" description="Basic residues" evidence="1">
    <location>
        <begin position="117"/>
        <end position="129"/>
    </location>
</feature>
<protein>
    <submittedName>
        <fullName evidence="2">Uncharacterized protein</fullName>
    </submittedName>
</protein>
<organismHost>
    <name type="scientific">Homo sapiens</name>
    <name type="common">Human</name>
    <dbReference type="NCBI Taxonomy" id="9606"/>
</organismHost>